<protein>
    <submittedName>
        <fullName evidence="1">Uncharacterized protein</fullName>
    </submittedName>
</protein>
<accession>A0ABQ7CR16</accession>
<proteinExistence type="predicted"/>
<keyword evidence="2" id="KW-1185">Reference proteome</keyword>
<sequence>MVILKLYYWMKSIFVFINLGKVFKRVFGVLHIQRKRLDIEETEARRRILVSDLLESRRLSFNGVDGFCFTTLTATALCVHGGHLLREDDASRATSARGFKWSRFGVQQ</sequence>
<name>A0ABQ7CR16_BRACR</name>
<organism evidence="1 2">
    <name type="scientific">Brassica cretica</name>
    <name type="common">Mustard</name>
    <dbReference type="NCBI Taxonomy" id="69181"/>
    <lineage>
        <taxon>Eukaryota</taxon>
        <taxon>Viridiplantae</taxon>
        <taxon>Streptophyta</taxon>
        <taxon>Embryophyta</taxon>
        <taxon>Tracheophyta</taxon>
        <taxon>Spermatophyta</taxon>
        <taxon>Magnoliopsida</taxon>
        <taxon>eudicotyledons</taxon>
        <taxon>Gunneridae</taxon>
        <taxon>Pentapetalae</taxon>
        <taxon>rosids</taxon>
        <taxon>malvids</taxon>
        <taxon>Brassicales</taxon>
        <taxon>Brassicaceae</taxon>
        <taxon>Brassiceae</taxon>
        <taxon>Brassica</taxon>
    </lineage>
</organism>
<dbReference type="EMBL" id="QGKV02000759">
    <property type="protein sequence ID" value="KAF3562496.1"/>
    <property type="molecule type" value="Genomic_DNA"/>
</dbReference>
<evidence type="ECO:0000313" key="1">
    <source>
        <dbReference type="EMBL" id="KAF3562496.1"/>
    </source>
</evidence>
<reference evidence="1 2" key="1">
    <citation type="journal article" date="2020" name="BMC Genomics">
        <title>Intraspecific diversification of the crop wild relative Brassica cretica Lam. using demographic model selection.</title>
        <authorList>
            <person name="Kioukis A."/>
            <person name="Michalopoulou V.A."/>
            <person name="Briers L."/>
            <person name="Pirintsos S."/>
            <person name="Studholme D.J."/>
            <person name="Pavlidis P."/>
            <person name="Sarris P.F."/>
        </authorList>
    </citation>
    <scope>NUCLEOTIDE SEQUENCE [LARGE SCALE GENOMIC DNA]</scope>
    <source>
        <strain evidence="2">cv. PFS-1207/04</strain>
    </source>
</reference>
<dbReference type="Proteomes" id="UP000266723">
    <property type="component" value="Unassembled WGS sequence"/>
</dbReference>
<gene>
    <name evidence="1" type="ORF">DY000_02015036</name>
</gene>
<comment type="caution">
    <text evidence="1">The sequence shown here is derived from an EMBL/GenBank/DDBJ whole genome shotgun (WGS) entry which is preliminary data.</text>
</comment>
<evidence type="ECO:0000313" key="2">
    <source>
        <dbReference type="Proteomes" id="UP000266723"/>
    </source>
</evidence>